<keyword evidence="7" id="KW-0496">Mitochondrion</keyword>
<proteinExistence type="predicted"/>
<evidence type="ECO:0000256" key="5">
    <source>
        <dbReference type="ARBA" id="ARBA00023055"/>
    </source>
</evidence>
<accession>A0AAN7WJ37</accession>
<dbReference type="GO" id="GO:0007005">
    <property type="term" value="P:mitochondrion organization"/>
    <property type="evidence" value="ECO:0007669"/>
    <property type="project" value="InterPro"/>
</dbReference>
<comment type="subcellular location">
    <subcellularLocation>
        <location evidence="1">Membrane</location>
    </subcellularLocation>
</comment>
<keyword evidence="3" id="KW-1000">Mitochondrion outer membrane</keyword>
<dbReference type="PANTHER" id="PTHR28204">
    <property type="entry name" value="MITOCHONDRIAL DISTRIBUTION AND MORPHOLOGY PROTEIN 12"/>
    <property type="match status" value="1"/>
</dbReference>
<dbReference type="PROSITE" id="PS51847">
    <property type="entry name" value="SMP"/>
    <property type="match status" value="1"/>
</dbReference>
<organism evidence="11 12">
    <name type="scientific">Arxiozyma heterogenica</name>
    <dbReference type="NCBI Taxonomy" id="278026"/>
    <lineage>
        <taxon>Eukaryota</taxon>
        <taxon>Fungi</taxon>
        <taxon>Dikarya</taxon>
        <taxon>Ascomycota</taxon>
        <taxon>Saccharomycotina</taxon>
        <taxon>Saccharomycetes</taxon>
        <taxon>Saccharomycetales</taxon>
        <taxon>Saccharomycetaceae</taxon>
        <taxon>Arxiozyma</taxon>
    </lineage>
</organism>
<evidence type="ECO:0000256" key="3">
    <source>
        <dbReference type="ARBA" id="ARBA00022787"/>
    </source>
</evidence>
<keyword evidence="5" id="KW-0445">Lipid transport</keyword>
<evidence type="ECO:0000256" key="7">
    <source>
        <dbReference type="ARBA" id="ARBA00023128"/>
    </source>
</evidence>
<dbReference type="GO" id="GO:0008289">
    <property type="term" value="F:lipid binding"/>
    <property type="evidence" value="ECO:0007669"/>
    <property type="project" value="UniProtKB-KW"/>
</dbReference>
<dbReference type="InterPro" id="IPR031468">
    <property type="entry name" value="SMP_LBD"/>
</dbReference>
<keyword evidence="8" id="KW-0472">Membrane</keyword>
<evidence type="ECO:0000259" key="10">
    <source>
        <dbReference type="PROSITE" id="PS51847"/>
    </source>
</evidence>
<reference evidence="12" key="1">
    <citation type="submission" date="2023-07" db="EMBL/GenBank/DDBJ databases">
        <title>A draft genome of Kazachstania heterogenica Y-27499.</title>
        <authorList>
            <person name="Donic C."/>
            <person name="Kralova J.S."/>
            <person name="Fidel L."/>
            <person name="Ben-Dor S."/>
            <person name="Jung S."/>
        </authorList>
    </citation>
    <scope>NUCLEOTIDE SEQUENCE [LARGE SCALE GENOMIC DNA]</scope>
    <source>
        <strain evidence="12">Y27499</strain>
    </source>
</reference>
<dbReference type="Proteomes" id="UP001306508">
    <property type="component" value="Unassembled WGS sequence"/>
</dbReference>
<feature type="domain" description="SMP-LTD" evidence="10">
    <location>
        <begin position="1"/>
        <end position="248"/>
    </location>
</feature>
<dbReference type="AlphaFoldDB" id="A0AAN7WJ37"/>
<gene>
    <name evidence="11" type="ORF">RI543_001587</name>
</gene>
<dbReference type="EMBL" id="JAWIZZ010000038">
    <property type="protein sequence ID" value="KAK5781190.1"/>
    <property type="molecule type" value="Genomic_DNA"/>
</dbReference>
<keyword evidence="6" id="KW-0446">Lipid-binding</keyword>
<evidence type="ECO:0000256" key="9">
    <source>
        <dbReference type="SAM" id="MobiDB-lite"/>
    </source>
</evidence>
<evidence type="ECO:0000256" key="4">
    <source>
        <dbReference type="ARBA" id="ARBA00022824"/>
    </source>
</evidence>
<dbReference type="GO" id="GO:0032865">
    <property type="term" value="C:ERMES complex"/>
    <property type="evidence" value="ECO:0007669"/>
    <property type="project" value="InterPro"/>
</dbReference>
<name>A0AAN7WJ37_9SACH</name>
<evidence type="ECO:0000256" key="1">
    <source>
        <dbReference type="ARBA" id="ARBA00004370"/>
    </source>
</evidence>
<dbReference type="InterPro" id="IPR027532">
    <property type="entry name" value="Mdm12"/>
</dbReference>
<keyword evidence="12" id="KW-1185">Reference proteome</keyword>
<evidence type="ECO:0000256" key="8">
    <source>
        <dbReference type="ARBA" id="ARBA00023136"/>
    </source>
</evidence>
<feature type="region of interest" description="Disordered" evidence="9">
    <location>
        <begin position="248"/>
        <end position="272"/>
    </location>
</feature>
<protein>
    <recommendedName>
        <fullName evidence="10">SMP-LTD domain-containing protein</fullName>
    </recommendedName>
</protein>
<evidence type="ECO:0000313" key="12">
    <source>
        <dbReference type="Proteomes" id="UP001306508"/>
    </source>
</evidence>
<dbReference type="CDD" id="cd21672">
    <property type="entry name" value="SMP_Mdm12"/>
    <property type="match status" value="1"/>
</dbReference>
<dbReference type="Pfam" id="PF26544">
    <property type="entry name" value="Mdm12"/>
    <property type="match status" value="1"/>
</dbReference>
<dbReference type="GO" id="GO:0015914">
    <property type="term" value="P:phospholipid transport"/>
    <property type="evidence" value="ECO:0007669"/>
    <property type="project" value="TreeGrafter"/>
</dbReference>
<dbReference type="GO" id="GO:1990456">
    <property type="term" value="P:mitochondrion-endoplasmic reticulum membrane tethering"/>
    <property type="evidence" value="ECO:0007669"/>
    <property type="project" value="TreeGrafter"/>
</dbReference>
<evidence type="ECO:0000256" key="2">
    <source>
        <dbReference type="ARBA" id="ARBA00022448"/>
    </source>
</evidence>
<keyword evidence="2" id="KW-0813">Transport</keyword>
<dbReference type="PANTHER" id="PTHR28204:SF1">
    <property type="entry name" value="MITOCHONDRIAL DISTRIBUTION AND MORPHOLOGY PROTEIN 12"/>
    <property type="match status" value="1"/>
</dbReference>
<comment type="caution">
    <text evidence="11">The sequence shown here is derived from an EMBL/GenBank/DDBJ whole genome shotgun (WGS) entry which is preliminary data.</text>
</comment>
<keyword evidence="4" id="KW-0256">Endoplasmic reticulum</keyword>
<evidence type="ECO:0000256" key="6">
    <source>
        <dbReference type="ARBA" id="ARBA00023121"/>
    </source>
</evidence>
<evidence type="ECO:0000313" key="11">
    <source>
        <dbReference type="EMBL" id="KAK5781190.1"/>
    </source>
</evidence>
<sequence length="272" mass="31193">MSFEINWEQLLEDKTLNNTITNKLNDFVESLTLPSYLQDLQIVEFKIGSTPPNFILKSLDDPHPQVEENPHKNDIQALLELEYRGDMMISLQVSLVLNYPGERFMILPVKVTISQLQMHCLCLLTHLTSRSQTVFSILCDVDSDNNINGHERNNANSKFEHIMSNNINNKPTLSSTYQTWGSSAPLQRMAIVQSLNIETEIGDNVSNGPERSSTLKNVDKLEQFLLAKFKDFIRNEIGWPNTITFDYNDDEEKESEEAEEEIDTVECEEEMS</sequence>